<dbReference type="NCBIfam" id="TIGR01625">
    <property type="entry name" value="YidE_YbjL_dupl"/>
    <property type="match status" value="1"/>
</dbReference>
<dbReference type="PANTHER" id="PTHR30445:SF9">
    <property type="match status" value="1"/>
</dbReference>
<comment type="caution">
    <text evidence="10">The sequence shown here is derived from an EMBL/GenBank/DDBJ whole genome shotgun (WGS) entry which is preliminary data.</text>
</comment>
<evidence type="ECO:0000256" key="7">
    <source>
        <dbReference type="ARBA" id="ARBA00023136"/>
    </source>
</evidence>
<accession>A0A2P8HUV6</accession>
<evidence type="ECO:0000256" key="4">
    <source>
        <dbReference type="ARBA" id="ARBA00022475"/>
    </source>
</evidence>
<dbReference type="InterPro" id="IPR006037">
    <property type="entry name" value="RCK_C"/>
</dbReference>
<comment type="similarity">
    <text evidence="2">Belongs to the AAE transporter (TC 2.A.81) family.</text>
</comment>
<feature type="transmembrane region" description="Helical" evidence="8">
    <location>
        <begin position="480"/>
        <end position="501"/>
    </location>
</feature>
<dbReference type="AlphaFoldDB" id="A0A2P8HUV6"/>
<evidence type="ECO:0000256" key="2">
    <source>
        <dbReference type="ARBA" id="ARBA00009854"/>
    </source>
</evidence>
<organism evidence="10 11">
    <name type="scientific">Chitinophaga niastensis</name>
    <dbReference type="NCBI Taxonomy" id="536980"/>
    <lineage>
        <taxon>Bacteria</taxon>
        <taxon>Pseudomonadati</taxon>
        <taxon>Bacteroidota</taxon>
        <taxon>Chitinophagia</taxon>
        <taxon>Chitinophagales</taxon>
        <taxon>Chitinophagaceae</taxon>
        <taxon>Chitinophaga</taxon>
    </lineage>
</organism>
<keyword evidence="11" id="KW-1185">Reference proteome</keyword>
<dbReference type="InterPro" id="IPR006512">
    <property type="entry name" value="YidE_YbjL"/>
</dbReference>
<feature type="transmembrane region" description="Helical" evidence="8">
    <location>
        <begin position="513"/>
        <end position="531"/>
    </location>
</feature>
<dbReference type="NCBIfam" id="TIGR03802">
    <property type="entry name" value="Asp_Ala_antiprt"/>
    <property type="match status" value="1"/>
</dbReference>
<feature type="transmembrane region" description="Helical" evidence="8">
    <location>
        <begin position="392"/>
        <end position="410"/>
    </location>
</feature>
<keyword evidence="7 8" id="KW-0472">Membrane</keyword>
<dbReference type="OrthoDB" id="9155749at2"/>
<dbReference type="PROSITE" id="PS51202">
    <property type="entry name" value="RCK_C"/>
    <property type="match status" value="1"/>
</dbReference>
<feature type="transmembrane region" description="Helical" evidence="8">
    <location>
        <begin position="456"/>
        <end position="474"/>
    </location>
</feature>
<dbReference type="GO" id="GO:0005886">
    <property type="term" value="C:plasma membrane"/>
    <property type="evidence" value="ECO:0007669"/>
    <property type="project" value="UniProtKB-SubCell"/>
</dbReference>
<gene>
    <name evidence="10" type="ORF">CLV51_1011307</name>
</gene>
<dbReference type="GO" id="GO:0008324">
    <property type="term" value="F:monoatomic cation transmembrane transporter activity"/>
    <property type="evidence" value="ECO:0007669"/>
    <property type="project" value="InterPro"/>
</dbReference>
<protein>
    <submittedName>
        <fullName evidence="10">Putative transport protein</fullName>
    </submittedName>
</protein>
<dbReference type="RefSeq" id="WP_106527156.1">
    <property type="nucleotide sequence ID" value="NZ_PYAW01000001.1"/>
</dbReference>
<feature type="domain" description="RCK C-terminal" evidence="9">
    <location>
        <begin position="297"/>
        <end position="382"/>
    </location>
</feature>
<dbReference type="InterPro" id="IPR036721">
    <property type="entry name" value="RCK_C_sf"/>
</dbReference>
<feature type="transmembrane region" description="Helical" evidence="8">
    <location>
        <begin position="12"/>
        <end position="29"/>
    </location>
</feature>
<keyword evidence="5 8" id="KW-0812">Transmembrane</keyword>
<evidence type="ECO:0000256" key="5">
    <source>
        <dbReference type="ARBA" id="ARBA00022692"/>
    </source>
</evidence>
<keyword evidence="3" id="KW-0813">Transport</keyword>
<dbReference type="InterPro" id="IPR022457">
    <property type="entry name" value="Asp_Ala_antiprt"/>
</dbReference>
<evidence type="ECO:0000256" key="3">
    <source>
        <dbReference type="ARBA" id="ARBA00022448"/>
    </source>
</evidence>
<dbReference type="GO" id="GO:0006813">
    <property type="term" value="P:potassium ion transport"/>
    <property type="evidence" value="ECO:0007669"/>
    <property type="project" value="InterPro"/>
</dbReference>
<keyword evidence="6 8" id="KW-1133">Transmembrane helix</keyword>
<sequence>MNWLHHTFQEYPELAIFLTLAAGFYIGNIRVGKFSLGSVTGVLLMGVLVGQMNIAISANVKAVFFLLFLFAVGYSVGPQFFRGLKKDGLPQVLFAVLMCLVCLVAPWLLSLMMGYNVGQAAGLIAGSQTISAVMGVAADTINQVNISADQKQMLINSMPVCYAVSYIFGTAGSAWLLSSMAPLMLGGIDKVRAACKELEKTMGAGDPTQDPGMRSAFIQVTFRAYMIGPQSIATGKSVQQLEAELLQRDHRLFVERIRKTDKKIIEATPDYIIQRGDEIVLSGRREFILGEEQGIGAEIADVDLLNFPVENVMVFVTNKNVVGKTIRDLRTKEFMHGIPIQSIKRAGIFMPVYPDTILEKGDYMELVGYKKDMERAMAQIGYGDIPTDKTDMVFVGAGIVLGGLVGAMSMKVGGVPLSLSTSGGALIMGLVFGWLRAVHPTFGRIPEPALWVMNNVGLNTFIAVVGITAGPSFVAGFKEVGWSLFVVGIAATTLPLLVGVLMGKYIFKFHPALILGCTAGARTTTAALSAIQEEVQSKLPALGYTITYAVGNTLLIIWGVVIVLLMT</sequence>
<feature type="transmembrane region" description="Helical" evidence="8">
    <location>
        <begin position="36"/>
        <end position="56"/>
    </location>
</feature>
<dbReference type="PANTHER" id="PTHR30445">
    <property type="entry name" value="K(+)_H(+) ANTIPORTER SUBUNIT KHTT"/>
    <property type="match status" value="1"/>
</dbReference>
<feature type="transmembrane region" description="Helical" evidence="8">
    <location>
        <begin position="543"/>
        <end position="566"/>
    </location>
</feature>
<feature type="transmembrane region" description="Helical" evidence="8">
    <location>
        <begin position="163"/>
        <end position="186"/>
    </location>
</feature>
<reference evidence="10 11" key="1">
    <citation type="submission" date="2018-03" db="EMBL/GenBank/DDBJ databases">
        <title>Genomic Encyclopedia of Archaeal and Bacterial Type Strains, Phase II (KMG-II): from individual species to whole genera.</title>
        <authorList>
            <person name="Goeker M."/>
        </authorList>
    </citation>
    <scope>NUCLEOTIDE SEQUENCE [LARGE SCALE GENOMIC DNA]</scope>
    <source>
        <strain evidence="10 11">DSM 24859</strain>
    </source>
</reference>
<evidence type="ECO:0000313" key="10">
    <source>
        <dbReference type="EMBL" id="PSL49965.1"/>
    </source>
</evidence>
<dbReference type="EMBL" id="PYAW01000001">
    <property type="protein sequence ID" value="PSL49965.1"/>
    <property type="molecule type" value="Genomic_DNA"/>
</dbReference>
<evidence type="ECO:0000256" key="6">
    <source>
        <dbReference type="ARBA" id="ARBA00022989"/>
    </source>
</evidence>
<dbReference type="Pfam" id="PF06826">
    <property type="entry name" value="Asp-Al_Ex"/>
    <property type="match status" value="2"/>
</dbReference>
<dbReference type="Gene3D" id="3.30.70.1450">
    <property type="entry name" value="Regulator of K+ conductance, C-terminal domain"/>
    <property type="match status" value="2"/>
</dbReference>
<dbReference type="Proteomes" id="UP000240971">
    <property type="component" value="Unassembled WGS sequence"/>
</dbReference>
<dbReference type="Pfam" id="PF02080">
    <property type="entry name" value="TrkA_C"/>
    <property type="match status" value="1"/>
</dbReference>
<evidence type="ECO:0000313" key="11">
    <source>
        <dbReference type="Proteomes" id="UP000240971"/>
    </source>
</evidence>
<comment type="subcellular location">
    <subcellularLocation>
        <location evidence="1">Cell membrane</location>
        <topology evidence="1">Multi-pass membrane protein</topology>
    </subcellularLocation>
</comment>
<proteinExistence type="inferred from homology"/>
<dbReference type="InterPro" id="IPR050144">
    <property type="entry name" value="AAE_transporter"/>
</dbReference>
<dbReference type="SUPFAM" id="SSF116726">
    <property type="entry name" value="TrkA C-terminal domain-like"/>
    <property type="match status" value="2"/>
</dbReference>
<evidence type="ECO:0000256" key="8">
    <source>
        <dbReference type="SAM" id="Phobius"/>
    </source>
</evidence>
<evidence type="ECO:0000259" key="9">
    <source>
        <dbReference type="PROSITE" id="PS51202"/>
    </source>
</evidence>
<evidence type="ECO:0000256" key="1">
    <source>
        <dbReference type="ARBA" id="ARBA00004651"/>
    </source>
</evidence>
<name>A0A2P8HUV6_CHINA</name>
<keyword evidence="4" id="KW-1003">Cell membrane</keyword>
<feature type="transmembrane region" description="Helical" evidence="8">
    <location>
        <begin position="93"/>
        <end position="113"/>
    </location>
</feature>
<feature type="transmembrane region" description="Helical" evidence="8">
    <location>
        <begin position="62"/>
        <end position="81"/>
    </location>
</feature>
<feature type="transmembrane region" description="Helical" evidence="8">
    <location>
        <begin position="416"/>
        <end position="435"/>
    </location>
</feature>